<dbReference type="EMBL" id="SHNO01000001">
    <property type="protein sequence ID" value="MCX2977217.1"/>
    <property type="molecule type" value="Genomic_DNA"/>
</dbReference>
<evidence type="ECO:0008006" key="4">
    <source>
        <dbReference type="Google" id="ProtNLM"/>
    </source>
</evidence>
<proteinExistence type="predicted"/>
<reference evidence="2" key="1">
    <citation type="submission" date="2019-02" db="EMBL/GenBank/DDBJ databases">
        <authorList>
            <person name="Li S.-H."/>
        </authorList>
    </citation>
    <scope>NUCLEOTIDE SEQUENCE</scope>
    <source>
        <strain evidence="2">IMCC11814</strain>
    </source>
</reference>
<evidence type="ECO:0000313" key="2">
    <source>
        <dbReference type="EMBL" id="MCX2977217.1"/>
    </source>
</evidence>
<protein>
    <recommendedName>
        <fullName evidence="4">DUF202 domain-containing protein</fullName>
    </recommendedName>
</protein>
<feature type="transmembrane region" description="Helical" evidence="1">
    <location>
        <begin position="100"/>
        <end position="117"/>
    </location>
</feature>
<keyword evidence="1" id="KW-0472">Membrane</keyword>
<organism evidence="2 3">
    <name type="scientific">Candidatus Marimicrobium litorale</name>
    <dbReference type="NCBI Taxonomy" id="2518991"/>
    <lineage>
        <taxon>Bacteria</taxon>
        <taxon>Pseudomonadati</taxon>
        <taxon>Pseudomonadota</taxon>
        <taxon>Gammaproteobacteria</taxon>
        <taxon>Cellvibrionales</taxon>
        <taxon>Halieaceae</taxon>
        <taxon>Marimicrobium</taxon>
    </lineage>
</organism>
<accession>A0ABT3T4K6</accession>
<keyword evidence="1" id="KW-1133">Transmembrane helix</keyword>
<evidence type="ECO:0000256" key="1">
    <source>
        <dbReference type="SAM" id="Phobius"/>
    </source>
</evidence>
<sequence>MNPAPASEPNTDHKKILRQLGNAMLFYGIAATFIGCLQMLRTLILLASDATVPATLSRAVVALLIIAAGLVWIFCSASFRKLSQMQNYTTDDLINSTRTLVLSFLFLMILAILRIVTQGASFTLTTLA</sequence>
<keyword evidence="1" id="KW-0812">Transmembrane</keyword>
<gene>
    <name evidence="2" type="ORF">EYC82_07600</name>
</gene>
<evidence type="ECO:0000313" key="3">
    <source>
        <dbReference type="Proteomes" id="UP001143304"/>
    </source>
</evidence>
<keyword evidence="3" id="KW-1185">Reference proteome</keyword>
<feature type="transmembrane region" description="Helical" evidence="1">
    <location>
        <begin position="24"/>
        <end position="47"/>
    </location>
</feature>
<dbReference type="Proteomes" id="UP001143304">
    <property type="component" value="Unassembled WGS sequence"/>
</dbReference>
<name>A0ABT3T4K6_9GAMM</name>
<comment type="caution">
    <text evidence="2">The sequence shown here is derived from an EMBL/GenBank/DDBJ whole genome shotgun (WGS) entry which is preliminary data.</text>
</comment>
<dbReference type="RefSeq" id="WP_279248946.1">
    <property type="nucleotide sequence ID" value="NZ_SHNO01000001.1"/>
</dbReference>
<feature type="transmembrane region" description="Helical" evidence="1">
    <location>
        <begin position="59"/>
        <end position="79"/>
    </location>
</feature>